<protein>
    <submittedName>
        <fullName evidence="1">Uncharacterized protein</fullName>
    </submittedName>
</protein>
<organism evidence="1 2">
    <name type="scientific">Lyngbya aestuarii BL J</name>
    <dbReference type="NCBI Taxonomy" id="1348334"/>
    <lineage>
        <taxon>Bacteria</taxon>
        <taxon>Bacillati</taxon>
        <taxon>Cyanobacteriota</taxon>
        <taxon>Cyanophyceae</taxon>
        <taxon>Oscillatoriophycideae</taxon>
        <taxon>Oscillatoriales</taxon>
        <taxon>Microcoleaceae</taxon>
        <taxon>Lyngbya</taxon>
    </lineage>
</organism>
<dbReference type="EMBL" id="AUZM01000090">
    <property type="protein sequence ID" value="ERT04566.1"/>
    <property type="molecule type" value="Genomic_DNA"/>
</dbReference>
<name>U7QCX6_9CYAN</name>
<accession>U7QCX6</accession>
<evidence type="ECO:0000313" key="2">
    <source>
        <dbReference type="Proteomes" id="UP000017127"/>
    </source>
</evidence>
<reference evidence="1 2" key="1">
    <citation type="journal article" date="2013" name="Front. Microbiol.">
        <title>Comparative genomic analyses of the cyanobacterium, Lyngbya aestuarii BL J, a powerful hydrogen producer.</title>
        <authorList>
            <person name="Kothari A."/>
            <person name="Vaughn M."/>
            <person name="Garcia-Pichel F."/>
        </authorList>
    </citation>
    <scope>NUCLEOTIDE SEQUENCE [LARGE SCALE GENOMIC DNA]</scope>
    <source>
        <strain evidence="1 2">BL J</strain>
    </source>
</reference>
<evidence type="ECO:0000313" key="1">
    <source>
        <dbReference type="EMBL" id="ERT04566.1"/>
    </source>
</evidence>
<keyword evidence="2" id="KW-1185">Reference proteome</keyword>
<gene>
    <name evidence="1" type="ORF">M595_5484</name>
</gene>
<proteinExistence type="predicted"/>
<dbReference type="AlphaFoldDB" id="U7QCX6"/>
<dbReference type="Proteomes" id="UP000017127">
    <property type="component" value="Unassembled WGS sequence"/>
</dbReference>
<sequence length="71" mass="8156">MYRDFLTQKAPSTNRFGFLKKHHLFCTEFKSTQAHLGLVLNLKSMKAAVLVFDFLGGFQKLSDFSQPFVLL</sequence>
<comment type="caution">
    <text evidence="1">The sequence shown here is derived from an EMBL/GenBank/DDBJ whole genome shotgun (WGS) entry which is preliminary data.</text>
</comment>